<evidence type="ECO:0000256" key="1">
    <source>
        <dbReference type="SAM" id="Phobius"/>
    </source>
</evidence>
<dbReference type="Proteomes" id="UP000318681">
    <property type="component" value="Unassembled WGS sequence"/>
</dbReference>
<feature type="transmembrane region" description="Helical" evidence="1">
    <location>
        <begin position="419"/>
        <end position="438"/>
    </location>
</feature>
<evidence type="ECO:0008006" key="4">
    <source>
        <dbReference type="Google" id="ProtNLM"/>
    </source>
</evidence>
<organism evidence="2 3">
    <name type="scientific">Alterirhizorhabdus solaris</name>
    <dbReference type="NCBI Taxonomy" id="2529389"/>
    <lineage>
        <taxon>Bacteria</taxon>
        <taxon>Pseudomonadati</taxon>
        <taxon>Pseudomonadota</taxon>
        <taxon>Alphaproteobacteria</taxon>
        <taxon>Sphingomonadales</taxon>
        <taxon>Rhizorhabdaceae</taxon>
        <taxon>Alterirhizorhabdus</taxon>
    </lineage>
</organism>
<sequence>MASDAPPADPCFRAATDLDEHALDGRRRALAEAGAVVEGWSGTGTAGIALSGGGIRSATLSLGLLQAVARHGLMGHFDYVCTVSGGGYIGGFLRTLFLPQAQRGPHWCDPAGAVPPGIDAQHAYALGVLTSEPADREVDGPAPGQRLRNPIWWLLQHSRYLAPNGPSDYASAAAYLVRNWIAMLYVFAIAIGGLFTLGTLLLAGGIRLSPFADAVARVTTLRFAPTPAPPCPGCPPTPPAMMTVVHLSPWLFLAAVALACACACGLAYWMTENMRSNPQPLGSGTRDDAADSRRRFLRVALPTAALGAGVGTAVILWDVSTWHRAGPWAAPLRQTAGVPAWWIIAGGAGFIVVGVVIALAAYLRSCTRFPNPTAEMRRLLTAWLTTASLAALVLASAGLCDSLALALRARLPAVLDGGVGPLLSTVLIPAAAFAINRLSGLLAGRTKGGGLMGFLARHAAIAMLVAGVLLYGAVAILVDATVQALLWQGDAWGPRGLDARPAVVLVIVLTVLIGMTGRARGFINLSSLHQLYAARLTRAYLGATNPARLALDGDTHTIKESDAGDHIEPRAFYTVPTTAPI</sequence>
<keyword evidence="1" id="KW-1133">Transmembrane helix</keyword>
<protein>
    <recommendedName>
        <fullName evidence="4">PNPLA domain-containing protein</fullName>
    </recommendedName>
</protein>
<dbReference type="AlphaFoldDB" id="A0A558QRX8"/>
<comment type="caution">
    <text evidence="2">The sequence shown here is derived from an EMBL/GenBank/DDBJ whole genome shotgun (WGS) entry which is preliminary data.</text>
</comment>
<dbReference type="SUPFAM" id="SSF52151">
    <property type="entry name" value="FabD/lysophospholipase-like"/>
    <property type="match status" value="1"/>
</dbReference>
<feature type="transmembrane region" description="Helical" evidence="1">
    <location>
        <begin position="499"/>
        <end position="517"/>
    </location>
</feature>
<reference evidence="2 3" key="1">
    <citation type="submission" date="2019-07" db="EMBL/GenBank/DDBJ databases">
        <title>Sphingomonas solaris sp. nov., isolated from a solar panel from Boston, Massachusetts.</title>
        <authorList>
            <person name="Tanner K."/>
            <person name="Pascual J."/>
            <person name="Mancuso C."/>
            <person name="Pereto J."/>
            <person name="Khalil A."/>
            <person name="Vilanova C."/>
        </authorList>
    </citation>
    <scope>NUCLEOTIDE SEQUENCE [LARGE SCALE GENOMIC DNA]</scope>
    <source>
        <strain evidence="2 3">R4DWN</strain>
    </source>
</reference>
<feature type="transmembrane region" description="Helical" evidence="1">
    <location>
        <begin position="383"/>
        <end position="407"/>
    </location>
</feature>
<evidence type="ECO:0000313" key="2">
    <source>
        <dbReference type="EMBL" id="TVV69822.1"/>
    </source>
</evidence>
<accession>A0A558QRX8</accession>
<dbReference type="EMBL" id="VNIM01000168">
    <property type="protein sequence ID" value="TVV69822.1"/>
    <property type="molecule type" value="Genomic_DNA"/>
</dbReference>
<proteinExistence type="predicted"/>
<dbReference type="InterPro" id="IPR016035">
    <property type="entry name" value="Acyl_Trfase/lysoPLipase"/>
</dbReference>
<feature type="transmembrane region" description="Helical" evidence="1">
    <location>
        <begin position="180"/>
        <end position="203"/>
    </location>
</feature>
<dbReference type="Gene3D" id="3.40.1090.10">
    <property type="entry name" value="Cytosolic phospholipase A2 catalytic domain"/>
    <property type="match status" value="1"/>
</dbReference>
<feature type="non-terminal residue" evidence="2">
    <location>
        <position position="581"/>
    </location>
</feature>
<gene>
    <name evidence="2" type="ORF">FOY91_20715</name>
</gene>
<keyword evidence="1" id="KW-0812">Transmembrane</keyword>
<keyword evidence="3" id="KW-1185">Reference proteome</keyword>
<dbReference type="RefSeq" id="WP_203234662.1">
    <property type="nucleotide sequence ID" value="NZ_VNIM01000168.1"/>
</dbReference>
<feature type="transmembrane region" description="Helical" evidence="1">
    <location>
        <begin position="459"/>
        <end position="487"/>
    </location>
</feature>
<feature type="transmembrane region" description="Helical" evidence="1">
    <location>
        <begin position="296"/>
        <end position="320"/>
    </location>
</feature>
<name>A0A558QRX8_9SPHN</name>
<feature type="transmembrane region" description="Helical" evidence="1">
    <location>
        <begin position="340"/>
        <end position="363"/>
    </location>
</feature>
<keyword evidence="1" id="KW-0472">Membrane</keyword>
<evidence type="ECO:0000313" key="3">
    <source>
        <dbReference type="Proteomes" id="UP000318681"/>
    </source>
</evidence>
<feature type="transmembrane region" description="Helical" evidence="1">
    <location>
        <begin position="250"/>
        <end position="269"/>
    </location>
</feature>